<dbReference type="GO" id="GO:0008289">
    <property type="term" value="F:lipid binding"/>
    <property type="evidence" value="ECO:0007669"/>
    <property type="project" value="UniProtKB-KW"/>
</dbReference>
<evidence type="ECO:0000256" key="6">
    <source>
        <dbReference type="ARBA" id="ARBA00022989"/>
    </source>
</evidence>
<comment type="caution">
    <text evidence="12">The sequence shown here is derived from an EMBL/GenBank/DDBJ whole genome shotgun (WGS) entry which is preliminary data.</text>
</comment>
<evidence type="ECO:0000256" key="3">
    <source>
        <dbReference type="ARBA" id="ARBA00022475"/>
    </source>
</evidence>
<sequence>MMVTLLKEPTLKLSSPATLLNELCWIGTKEKYVLDSRRKYQTYIENDDQFKVVGSLANFPEPNLRHFRNSFPYLSFGVNGRCENDLIIASGKGEPANVMSILGPENRTATSSDNFLKANTIGDYVGYTCIPSFENFYLVVPRQDELSNIYNINGREGTG</sequence>
<dbReference type="PANTHER" id="PTHR31764">
    <property type="entry name" value="PROTEIN HAPLESS 2"/>
    <property type="match status" value="1"/>
</dbReference>
<evidence type="ECO:0000256" key="4">
    <source>
        <dbReference type="ARBA" id="ARBA00022692"/>
    </source>
</evidence>
<keyword evidence="9" id="KW-1015">Disulfide bond</keyword>
<dbReference type="InterPro" id="IPR018928">
    <property type="entry name" value="HAP2/GCS1_dom"/>
</dbReference>
<evidence type="ECO:0000313" key="12">
    <source>
        <dbReference type="EMBL" id="KAL3513460.1"/>
    </source>
</evidence>
<keyword evidence="8" id="KW-0472">Membrane</keyword>
<keyword evidence="4" id="KW-0812">Transmembrane</keyword>
<comment type="similarity">
    <text evidence="2">Belongs to the HAP2/GCS1 family.</text>
</comment>
<dbReference type="GO" id="GO:0005886">
    <property type="term" value="C:plasma membrane"/>
    <property type="evidence" value="ECO:0007669"/>
    <property type="project" value="UniProtKB-SubCell"/>
</dbReference>
<gene>
    <name evidence="12" type="ORF">ACH5RR_026177</name>
</gene>
<dbReference type="Pfam" id="PF10699">
    <property type="entry name" value="HAP2-GCS1"/>
    <property type="match status" value="1"/>
</dbReference>
<evidence type="ECO:0000313" key="13">
    <source>
        <dbReference type="Proteomes" id="UP001630127"/>
    </source>
</evidence>
<evidence type="ECO:0000259" key="11">
    <source>
        <dbReference type="Pfam" id="PF10699"/>
    </source>
</evidence>
<keyword evidence="7" id="KW-0446">Lipid-binding</keyword>
<reference evidence="12 13" key="1">
    <citation type="submission" date="2024-11" db="EMBL/GenBank/DDBJ databases">
        <title>A near-complete genome assembly of Cinchona calisaya.</title>
        <authorList>
            <person name="Lian D.C."/>
            <person name="Zhao X.W."/>
            <person name="Wei L."/>
        </authorList>
    </citation>
    <scope>NUCLEOTIDE SEQUENCE [LARGE SCALE GENOMIC DNA]</scope>
    <source>
        <tissue evidence="12">Nenye</tissue>
    </source>
</reference>
<dbReference type="EMBL" id="JBJUIK010000011">
    <property type="protein sequence ID" value="KAL3513460.1"/>
    <property type="molecule type" value="Genomic_DNA"/>
</dbReference>
<dbReference type="AlphaFoldDB" id="A0ABD2Z550"/>
<evidence type="ECO:0000256" key="9">
    <source>
        <dbReference type="ARBA" id="ARBA00023157"/>
    </source>
</evidence>
<organism evidence="12 13">
    <name type="scientific">Cinchona calisaya</name>
    <dbReference type="NCBI Taxonomy" id="153742"/>
    <lineage>
        <taxon>Eukaryota</taxon>
        <taxon>Viridiplantae</taxon>
        <taxon>Streptophyta</taxon>
        <taxon>Embryophyta</taxon>
        <taxon>Tracheophyta</taxon>
        <taxon>Spermatophyta</taxon>
        <taxon>Magnoliopsida</taxon>
        <taxon>eudicotyledons</taxon>
        <taxon>Gunneridae</taxon>
        <taxon>Pentapetalae</taxon>
        <taxon>asterids</taxon>
        <taxon>lamiids</taxon>
        <taxon>Gentianales</taxon>
        <taxon>Rubiaceae</taxon>
        <taxon>Cinchonoideae</taxon>
        <taxon>Cinchoneae</taxon>
        <taxon>Cinchona</taxon>
    </lineage>
</organism>
<evidence type="ECO:0000256" key="10">
    <source>
        <dbReference type="ARBA" id="ARBA00023279"/>
    </source>
</evidence>
<dbReference type="PANTHER" id="PTHR31764:SF0">
    <property type="entry name" value="GENERATIVE CELL SPECIFIC-1_HAP2 DOMAIN-CONTAINING PROTEIN"/>
    <property type="match status" value="1"/>
</dbReference>
<comment type="subcellular location">
    <subcellularLocation>
        <location evidence="1">Cell membrane</location>
        <topology evidence="1">Single-pass type I membrane protein</topology>
    </subcellularLocation>
</comment>
<evidence type="ECO:0000256" key="7">
    <source>
        <dbReference type="ARBA" id="ARBA00023121"/>
    </source>
</evidence>
<evidence type="ECO:0000256" key="8">
    <source>
        <dbReference type="ARBA" id="ARBA00023136"/>
    </source>
</evidence>
<keyword evidence="6" id="KW-1133">Transmembrane helix</keyword>
<keyword evidence="5" id="KW-0732">Signal</keyword>
<protein>
    <recommendedName>
        <fullName evidence="11">Generative cell specific-1/HAP2 domain-containing protein</fullName>
    </recommendedName>
</protein>
<dbReference type="Proteomes" id="UP001630127">
    <property type="component" value="Unassembled WGS sequence"/>
</dbReference>
<evidence type="ECO:0000256" key="1">
    <source>
        <dbReference type="ARBA" id="ARBA00004251"/>
    </source>
</evidence>
<keyword evidence="3" id="KW-1003">Cell membrane</keyword>
<evidence type="ECO:0000256" key="5">
    <source>
        <dbReference type="ARBA" id="ARBA00022729"/>
    </source>
</evidence>
<accession>A0ABD2Z550</accession>
<dbReference type="InterPro" id="IPR040326">
    <property type="entry name" value="HAP2/GCS1"/>
</dbReference>
<keyword evidence="13" id="KW-1185">Reference proteome</keyword>
<proteinExistence type="inferred from homology"/>
<name>A0ABD2Z550_9GENT</name>
<keyword evidence="10" id="KW-0278">Fertilization</keyword>
<feature type="domain" description="Generative cell specific-1/HAP2" evidence="11">
    <location>
        <begin position="101"/>
        <end position="144"/>
    </location>
</feature>
<evidence type="ECO:0000256" key="2">
    <source>
        <dbReference type="ARBA" id="ARBA00010929"/>
    </source>
</evidence>